<keyword evidence="1" id="KW-0732">Signal</keyword>
<reference evidence="2 3" key="1">
    <citation type="submission" date="2012-02" db="EMBL/GenBank/DDBJ databases">
        <title>Complete genome sequence of Actinoplanes missouriensis 431 (= NBRC 102363).</title>
        <authorList>
            <person name="Ohnishi Y."/>
            <person name="Ishikawa J."/>
            <person name="Sekine M."/>
            <person name="Hosoyama A."/>
            <person name="Harada T."/>
            <person name="Narita H."/>
            <person name="Hata T."/>
            <person name="Konno Y."/>
            <person name="Tutikane K."/>
            <person name="Fujita N."/>
            <person name="Horinouchi S."/>
            <person name="Hayakawa M."/>
        </authorList>
    </citation>
    <scope>NUCLEOTIDE SEQUENCE [LARGE SCALE GENOMIC DNA]</scope>
    <source>
        <strain evidence="3">ATCC 14538 / DSM 43046 / CBS 188.64 / JCM 3121 / NBRC 102363 / NCIMB 12654 / NRRL B-3342 / UNCC 431</strain>
    </source>
</reference>
<dbReference type="KEGG" id="ams:AMIS_55640"/>
<evidence type="ECO:0000313" key="2">
    <source>
        <dbReference type="EMBL" id="BAL90784.1"/>
    </source>
</evidence>
<accession>I0HCP7</accession>
<dbReference type="eggNOG" id="COG3291">
    <property type="taxonomic scope" value="Bacteria"/>
</dbReference>
<dbReference type="Proteomes" id="UP000007882">
    <property type="component" value="Chromosome"/>
</dbReference>
<name>I0HCP7_ACTM4</name>
<dbReference type="Gene3D" id="2.60.120.200">
    <property type="match status" value="1"/>
</dbReference>
<dbReference type="InterPro" id="IPR013320">
    <property type="entry name" value="ConA-like_dom_sf"/>
</dbReference>
<evidence type="ECO:0000256" key="1">
    <source>
        <dbReference type="SAM" id="SignalP"/>
    </source>
</evidence>
<feature type="chain" id="PRO_5003628006" evidence="1">
    <location>
        <begin position="29"/>
        <end position="240"/>
    </location>
</feature>
<sequence>MRCRRVLVTVLTTTVAAGVALLPAPARAAGLTVAFWPMNEARGAHRMIDTSGNGRHGRIGNEVAIGESLGDDGGYRFERLEPDTPPPHPGHLVVVPDDSSLDPGTDDFAVTVRLRTTNKFGNIIQKGQATVAGGNFKLQIPSGRVECTFRGPKAFLEVVAPYAINDGDWHVVRCVRVPEGVFLTIDGREVASRSGWTGPIANSWPITIGGKLDCDQVEVGCDYYAGDLDYIMIEAMRSHW</sequence>
<dbReference type="HOGENOM" id="CLU_1253715_0_0_11"/>
<feature type="signal peptide" evidence="1">
    <location>
        <begin position="1"/>
        <end position="28"/>
    </location>
</feature>
<proteinExistence type="predicted"/>
<dbReference type="EMBL" id="AP012319">
    <property type="protein sequence ID" value="BAL90784.1"/>
    <property type="molecule type" value="Genomic_DNA"/>
</dbReference>
<organism evidence="2 3">
    <name type="scientific">Actinoplanes missouriensis (strain ATCC 14538 / DSM 43046 / CBS 188.64 / JCM 3121 / NBRC 102363 / NCIMB 12654 / NRRL B-3342 / UNCC 431)</name>
    <dbReference type="NCBI Taxonomy" id="512565"/>
    <lineage>
        <taxon>Bacteria</taxon>
        <taxon>Bacillati</taxon>
        <taxon>Actinomycetota</taxon>
        <taxon>Actinomycetes</taxon>
        <taxon>Micromonosporales</taxon>
        <taxon>Micromonosporaceae</taxon>
        <taxon>Actinoplanes</taxon>
    </lineage>
</organism>
<dbReference type="RefSeq" id="WP_014445672.1">
    <property type="nucleotide sequence ID" value="NC_017093.1"/>
</dbReference>
<gene>
    <name evidence="2" type="ordered locus">AMIS_55640</name>
</gene>
<keyword evidence="3" id="KW-1185">Reference proteome</keyword>
<dbReference type="AlphaFoldDB" id="I0HCP7"/>
<dbReference type="OrthoDB" id="5190061at2"/>
<protein>
    <submittedName>
        <fullName evidence="2">Uncharacterized protein</fullName>
    </submittedName>
</protein>
<dbReference type="SUPFAM" id="SSF49899">
    <property type="entry name" value="Concanavalin A-like lectins/glucanases"/>
    <property type="match status" value="1"/>
</dbReference>
<evidence type="ECO:0000313" key="3">
    <source>
        <dbReference type="Proteomes" id="UP000007882"/>
    </source>
</evidence>
<dbReference type="PATRIC" id="fig|512565.3.peg.5560"/>
<dbReference type="Pfam" id="PF13385">
    <property type="entry name" value="Laminin_G_3"/>
    <property type="match status" value="1"/>
</dbReference>